<keyword evidence="8" id="KW-1185">Reference proteome</keyword>
<evidence type="ECO:0000256" key="2">
    <source>
        <dbReference type="ARBA" id="ARBA00022741"/>
    </source>
</evidence>
<feature type="region of interest" description="Disordered" evidence="5">
    <location>
        <begin position="1"/>
        <end position="31"/>
    </location>
</feature>
<feature type="compositionally biased region" description="Polar residues" evidence="5">
    <location>
        <begin position="8"/>
        <end position="21"/>
    </location>
</feature>
<sequence>MAKRSGDTFRQSGQSGQSVQPAESRRPGESAEAISCRNLIKSFGDPPMPILKGIDLTIAAGEFVSLTGRSGSGKSTLLYILSSLDEPTEGEVFLQGRSVHSLDSKEQHRFRNEHVGFVFQFHYLLPELTAVENVLMPTRKLGLHEKKREQAEHLLAEFGLDHCINKLPSQMSGGEVQRCAIARSLIMDPDILFTDEPTGNLDTVNGDRVIEMFGRINKEQKTTILMVTHDPDYARAAGRQVHMVDGRIESDTRTTKTAKRR</sequence>
<evidence type="ECO:0000256" key="4">
    <source>
        <dbReference type="ARBA" id="ARBA00038388"/>
    </source>
</evidence>
<dbReference type="FunFam" id="3.40.50.300:FF:000032">
    <property type="entry name" value="Export ABC transporter ATP-binding protein"/>
    <property type="match status" value="1"/>
</dbReference>
<evidence type="ECO:0000256" key="5">
    <source>
        <dbReference type="SAM" id="MobiDB-lite"/>
    </source>
</evidence>
<evidence type="ECO:0000313" key="7">
    <source>
        <dbReference type="EMBL" id="EHQ07645.1"/>
    </source>
</evidence>
<keyword evidence="3" id="KW-0067">ATP-binding</keyword>
<dbReference type="GO" id="GO:0005524">
    <property type="term" value="F:ATP binding"/>
    <property type="evidence" value="ECO:0007669"/>
    <property type="project" value="UniProtKB-KW"/>
</dbReference>
<dbReference type="GO" id="GO:0022857">
    <property type="term" value="F:transmembrane transporter activity"/>
    <property type="evidence" value="ECO:0007669"/>
    <property type="project" value="UniProtKB-ARBA"/>
</dbReference>
<dbReference type="InterPro" id="IPR003593">
    <property type="entry name" value="AAA+_ATPase"/>
</dbReference>
<feature type="domain" description="ABC transporter" evidence="6">
    <location>
        <begin position="34"/>
        <end position="261"/>
    </location>
</feature>
<dbReference type="SMART" id="SM00382">
    <property type="entry name" value="AAA"/>
    <property type="match status" value="1"/>
</dbReference>
<dbReference type="GO" id="GO:0098796">
    <property type="term" value="C:membrane protein complex"/>
    <property type="evidence" value="ECO:0007669"/>
    <property type="project" value="UniProtKB-ARBA"/>
</dbReference>
<dbReference type="PROSITE" id="PS50893">
    <property type="entry name" value="ABC_TRANSPORTER_2"/>
    <property type="match status" value="1"/>
</dbReference>
<dbReference type="STRING" id="183.GCA_002009735_04124"/>
<evidence type="ECO:0000259" key="6">
    <source>
        <dbReference type="PROSITE" id="PS50893"/>
    </source>
</evidence>
<dbReference type="PANTHER" id="PTHR42798">
    <property type="entry name" value="LIPOPROTEIN-RELEASING SYSTEM ATP-BINDING PROTEIN LOLD"/>
    <property type="match status" value="1"/>
</dbReference>
<dbReference type="HOGENOM" id="CLU_000604_1_22_12"/>
<evidence type="ECO:0000313" key="8">
    <source>
        <dbReference type="Proteomes" id="UP000005737"/>
    </source>
</evidence>
<dbReference type="SUPFAM" id="SSF52540">
    <property type="entry name" value="P-loop containing nucleoside triphosphate hydrolases"/>
    <property type="match status" value="1"/>
</dbReference>
<dbReference type="InterPro" id="IPR017911">
    <property type="entry name" value="MacB-like_ATP-bd"/>
</dbReference>
<dbReference type="Pfam" id="PF00005">
    <property type="entry name" value="ABC_tran"/>
    <property type="match status" value="1"/>
</dbReference>
<comment type="similarity">
    <text evidence="4">Belongs to the ABC transporter superfamily. Macrolide exporter (TC 3.A.1.122) family.</text>
</comment>
<reference evidence="7 8" key="1">
    <citation type="submission" date="2011-10" db="EMBL/GenBank/DDBJ databases">
        <title>The Improved High-Quality Draft genome of Leptonema illini DSM 21528.</title>
        <authorList>
            <consortium name="US DOE Joint Genome Institute (JGI-PGF)"/>
            <person name="Lucas S."/>
            <person name="Copeland A."/>
            <person name="Lapidus A."/>
            <person name="Glavina del Rio T."/>
            <person name="Dalin E."/>
            <person name="Tice H."/>
            <person name="Bruce D."/>
            <person name="Goodwin L."/>
            <person name="Pitluck S."/>
            <person name="Peters L."/>
            <person name="Mikhailova N."/>
            <person name="Held B."/>
            <person name="Kyrpides N."/>
            <person name="Mavromatis K."/>
            <person name="Ivanova N."/>
            <person name="Markowitz V."/>
            <person name="Cheng J.-F."/>
            <person name="Hugenholtz P."/>
            <person name="Woyke T."/>
            <person name="Wu D."/>
            <person name="Gronow S."/>
            <person name="Wellnitz S."/>
            <person name="Brambilla E.-M."/>
            <person name="Klenk H.-P."/>
            <person name="Eisen J.A."/>
        </authorList>
    </citation>
    <scope>NUCLEOTIDE SEQUENCE [LARGE SCALE GENOMIC DNA]</scope>
    <source>
        <strain evidence="7 8">DSM 21528</strain>
    </source>
</reference>
<dbReference type="PANTHER" id="PTHR42798:SF2">
    <property type="entry name" value="ABC TRANSPORTER ATP-BINDING PROTEIN MG467-RELATED"/>
    <property type="match status" value="1"/>
</dbReference>
<dbReference type="InterPro" id="IPR003439">
    <property type="entry name" value="ABC_transporter-like_ATP-bd"/>
</dbReference>
<dbReference type="CDD" id="cd03255">
    <property type="entry name" value="ABC_MJ0796_LolCDE_FtsE"/>
    <property type="match status" value="1"/>
</dbReference>
<dbReference type="Proteomes" id="UP000005737">
    <property type="component" value="Unassembled WGS sequence"/>
</dbReference>
<proteinExistence type="inferred from homology"/>
<dbReference type="Gene3D" id="3.40.50.300">
    <property type="entry name" value="P-loop containing nucleotide triphosphate hydrolases"/>
    <property type="match status" value="1"/>
</dbReference>
<protein>
    <submittedName>
        <fullName evidence="7">ABC transporter related protein</fullName>
    </submittedName>
</protein>
<organism evidence="7 8">
    <name type="scientific">Leptonema illini DSM 21528</name>
    <dbReference type="NCBI Taxonomy" id="929563"/>
    <lineage>
        <taxon>Bacteria</taxon>
        <taxon>Pseudomonadati</taxon>
        <taxon>Spirochaetota</taxon>
        <taxon>Spirochaetia</taxon>
        <taxon>Leptospirales</taxon>
        <taxon>Leptospiraceae</taxon>
        <taxon>Leptonema</taxon>
    </lineage>
</organism>
<keyword evidence="1" id="KW-0813">Transport</keyword>
<evidence type="ECO:0000256" key="3">
    <source>
        <dbReference type="ARBA" id="ARBA00022840"/>
    </source>
</evidence>
<accession>H2CE90</accession>
<dbReference type="InterPro" id="IPR027417">
    <property type="entry name" value="P-loop_NTPase"/>
</dbReference>
<keyword evidence="2" id="KW-0547">Nucleotide-binding</keyword>
<dbReference type="AlphaFoldDB" id="H2CE90"/>
<evidence type="ECO:0000256" key="1">
    <source>
        <dbReference type="ARBA" id="ARBA00022448"/>
    </source>
</evidence>
<dbReference type="EMBL" id="JH597773">
    <property type="protein sequence ID" value="EHQ07645.1"/>
    <property type="molecule type" value="Genomic_DNA"/>
</dbReference>
<name>H2CE90_9LEPT</name>
<dbReference type="GO" id="GO:0016887">
    <property type="term" value="F:ATP hydrolysis activity"/>
    <property type="evidence" value="ECO:0007669"/>
    <property type="project" value="InterPro"/>
</dbReference>
<gene>
    <name evidence="7" type="ORF">Lepil_2980</name>
</gene>